<evidence type="ECO:0000256" key="3">
    <source>
        <dbReference type="ARBA" id="ARBA00023237"/>
    </source>
</evidence>
<dbReference type="InterPro" id="IPR006665">
    <property type="entry name" value="OmpA-like"/>
</dbReference>
<dbReference type="KEGG" id="dpf:ON006_01130"/>
<dbReference type="PANTHER" id="PTHR30329:SF21">
    <property type="entry name" value="LIPOPROTEIN YIAD-RELATED"/>
    <property type="match status" value="1"/>
</dbReference>
<dbReference type="Pfam" id="PF00691">
    <property type="entry name" value="OmpA"/>
    <property type="match status" value="1"/>
</dbReference>
<dbReference type="AlphaFoldDB" id="A0A9E8SMA5"/>
<gene>
    <name evidence="6" type="ORF">ON006_01130</name>
</gene>
<dbReference type="InterPro" id="IPR036737">
    <property type="entry name" value="OmpA-like_sf"/>
</dbReference>
<evidence type="ECO:0000256" key="4">
    <source>
        <dbReference type="PROSITE-ProRule" id="PRU00473"/>
    </source>
</evidence>
<protein>
    <submittedName>
        <fullName evidence="6">OmpA family protein</fullName>
    </submittedName>
</protein>
<reference evidence="6" key="1">
    <citation type="submission" date="2022-11" db="EMBL/GenBank/DDBJ databases">
        <title>Dyadobacter pollutisoli sp. nov., isolated from plastic dumped soil.</title>
        <authorList>
            <person name="Kim J.M."/>
            <person name="Kim K.R."/>
            <person name="Lee J.K."/>
            <person name="Hao L."/>
            <person name="Jeon C.O."/>
        </authorList>
    </citation>
    <scope>NUCLEOTIDE SEQUENCE</scope>
    <source>
        <strain evidence="6">U1</strain>
    </source>
</reference>
<dbReference type="Proteomes" id="UP001164653">
    <property type="component" value="Chromosome"/>
</dbReference>
<dbReference type="PROSITE" id="PS51123">
    <property type="entry name" value="OMPA_2"/>
    <property type="match status" value="1"/>
</dbReference>
<dbReference type="CDD" id="cd07185">
    <property type="entry name" value="OmpA_C-like"/>
    <property type="match status" value="1"/>
</dbReference>
<evidence type="ECO:0000313" key="6">
    <source>
        <dbReference type="EMBL" id="WAC12571.1"/>
    </source>
</evidence>
<accession>A0A9E8SMA5</accession>
<proteinExistence type="predicted"/>
<evidence type="ECO:0000313" key="7">
    <source>
        <dbReference type="Proteomes" id="UP001164653"/>
    </source>
</evidence>
<keyword evidence="7" id="KW-1185">Reference proteome</keyword>
<evidence type="ECO:0000259" key="5">
    <source>
        <dbReference type="PROSITE" id="PS51123"/>
    </source>
</evidence>
<dbReference type="Gene3D" id="3.30.1330.60">
    <property type="entry name" value="OmpA-like domain"/>
    <property type="match status" value="1"/>
</dbReference>
<sequence>MKIFAAFAILFFAIWDKALCQSLINERHAGPQAALSVVQPPQPPTVTKKRVSVRVLDKNTLKPVISTLIVTGQKPGKQIIPTFENGVYKFKIPVNDTSIISIFADGYELLIESITANKMGAREVFYLTPKSEAASAANAMLVSNRTPTGSRRILTEEVRSVLHFKRSRAIILTASKPELDRLVEHLAENPEISIRLAGHTDSEGDAGKNMSLSNERVKVVKQYLVDHHIAAGRISGKGFGSNVPAAPNDCEENRRRNRRVEIIVTEE</sequence>
<dbReference type="PANTHER" id="PTHR30329">
    <property type="entry name" value="STATOR ELEMENT OF FLAGELLAR MOTOR COMPLEX"/>
    <property type="match status" value="1"/>
</dbReference>
<comment type="subcellular location">
    <subcellularLocation>
        <location evidence="1">Cell outer membrane</location>
    </subcellularLocation>
</comment>
<organism evidence="6 7">
    <name type="scientific">Dyadobacter pollutisoli</name>
    <dbReference type="NCBI Taxonomy" id="2910158"/>
    <lineage>
        <taxon>Bacteria</taxon>
        <taxon>Pseudomonadati</taxon>
        <taxon>Bacteroidota</taxon>
        <taxon>Cytophagia</taxon>
        <taxon>Cytophagales</taxon>
        <taxon>Spirosomataceae</taxon>
        <taxon>Dyadobacter</taxon>
    </lineage>
</organism>
<dbReference type="EMBL" id="CP112998">
    <property type="protein sequence ID" value="WAC12571.1"/>
    <property type="molecule type" value="Genomic_DNA"/>
</dbReference>
<name>A0A9E8SMA5_9BACT</name>
<keyword evidence="3" id="KW-0998">Cell outer membrane</keyword>
<dbReference type="GO" id="GO:0009279">
    <property type="term" value="C:cell outer membrane"/>
    <property type="evidence" value="ECO:0007669"/>
    <property type="project" value="UniProtKB-SubCell"/>
</dbReference>
<keyword evidence="2 4" id="KW-0472">Membrane</keyword>
<dbReference type="SUPFAM" id="SSF103088">
    <property type="entry name" value="OmpA-like"/>
    <property type="match status" value="1"/>
</dbReference>
<evidence type="ECO:0000256" key="1">
    <source>
        <dbReference type="ARBA" id="ARBA00004442"/>
    </source>
</evidence>
<feature type="domain" description="OmpA-like" evidence="5">
    <location>
        <begin position="151"/>
        <end position="267"/>
    </location>
</feature>
<dbReference type="InterPro" id="IPR050330">
    <property type="entry name" value="Bact_OuterMem_StrucFunc"/>
</dbReference>
<dbReference type="RefSeq" id="WP_244823271.1">
    <property type="nucleotide sequence ID" value="NZ_CP112998.1"/>
</dbReference>
<dbReference type="InterPro" id="IPR006664">
    <property type="entry name" value="OMP_bac"/>
</dbReference>
<dbReference type="PRINTS" id="PR01021">
    <property type="entry name" value="OMPADOMAIN"/>
</dbReference>
<evidence type="ECO:0000256" key="2">
    <source>
        <dbReference type="ARBA" id="ARBA00023136"/>
    </source>
</evidence>